<sequence length="369" mass="41244">FLPAVVASCLCLCICILVMTLILISLPLLKSVEVCPSSCQCLQGGAVKCVGYNITDIPKQILADKVLLLHGNKLETLTPDMFEGLVNLLQLDLSQNNLGKLSSDAFNGLNKLLSLNLGRNFIKKLPPTIFSSLTELKQLGELFLNDNKLQSLPDNIFHGLGQLLLIDLKCNQLKSLTGDIFLSNAVLKTLSLSGNPWDCTCSIRGFAKWIRDNEQVVLDRGYVTCYSPVHRQNSTINSLPEEEFKTCDSFTVTNSPPNKHNLHEPTKTSRPVSTSGQNLVFDSKTALCYLILSLKQNIVLNPVAASLILEEDKKNCSEMLKPRRFPRKTAHTPLYSSSKHCTYFRAYVQITRWWGFLFVQPHFREIVSV</sequence>
<keyword evidence="3" id="KW-0677">Repeat</keyword>
<dbReference type="Gene3D" id="3.80.10.10">
    <property type="entry name" value="Ribonuclease Inhibitor"/>
    <property type="match status" value="2"/>
</dbReference>
<evidence type="ECO:0000313" key="8">
    <source>
        <dbReference type="Proteomes" id="UP000261620"/>
    </source>
</evidence>
<dbReference type="SUPFAM" id="SSF52058">
    <property type="entry name" value="L domain-like"/>
    <property type="match status" value="1"/>
</dbReference>
<dbReference type="SMART" id="SM00082">
    <property type="entry name" value="LRRCT"/>
    <property type="match status" value="1"/>
</dbReference>
<dbReference type="STRING" id="94237.ENSMMOP00000025808"/>
<dbReference type="Proteomes" id="UP000261620">
    <property type="component" value="Unplaced"/>
</dbReference>
<evidence type="ECO:0000256" key="2">
    <source>
        <dbReference type="ARBA" id="ARBA00022729"/>
    </source>
</evidence>
<dbReference type="PROSITE" id="PS51450">
    <property type="entry name" value="LRR"/>
    <property type="match status" value="2"/>
</dbReference>
<keyword evidence="4" id="KW-0325">Glycoprotein</keyword>
<evidence type="ECO:0000259" key="6">
    <source>
        <dbReference type="SMART" id="SM00082"/>
    </source>
</evidence>
<dbReference type="PANTHER" id="PTHR45842:SF12">
    <property type="entry name" value="KEKKON 5, ISOFORM A"/>
    <property type="match status" value="1"/>
</dbReference>
<evidence type="ECO:0000313" key="7">
    <source>
        <dbReference type="Ensembl" id="ENSMMOP00000025808.1"/>
    </source>
</evidence>
<feature type="region of interest" description="Disordered" evidence="5">
    <location>
        <begin position="255"/>
        <end position="274"/>
    </location>
</feature>
<dbReference type="PANTHER" id="PTHR45842">
    <property type="entry name" value="SYNAPTIC ADHESION-LIKE MOLECULE SALM"/>
    <property type="match status" value="1"/>
</dbReference>
<accession>A0A3Q3X4F6</accession>
<proteinExistence type="predicted"/>
<evidence type="ECO:0000256" key="4">
    <source>
        <dbReference type="ARBA" id="ARBA00023180"/>
    </source>
</evidence>
<reference evidence="7" key="2">
    <citation type="submission" date="2025-09" db="UniProtKB">
        <authorList>
            <consortium name="Ensembl"/>
        </authorList>
    </citation>
    <scope>IDENTIFICATION</scope>
</reference>
<dbReference type="SMART" id="SM00369">
    <property type="entry name" value="LRR_TYP"/>
    <property type="match status" value="5"/>
</dbReference>
<dbReference type="InterPro" id="IPR000483">
    <property type="entry name" value="Cys-rich_flank_reg_C"/>
</dbReference>
<evidence type="ECO:0000256" key="1">
    <source>
        <dbReference type="ARBA" id="ARBA00022614"/>
    </source>
</evidence>
<protein>
    <recommendedName>
        <fullName evidence="6">LRRCT domain-containing protein</fullName>
    </recommendedName>
</protein>
<organism evidence="7 8">
    <name type="scientific">Mola mola</name>
    <name type="common">Ocean sunfish</name>
    <name type="synonym">Tetraodon mola</name>
    <dbReference type="NCBI Taxonomy" id="94237"/>
    <lineage>
        <taxon>Eukaryota</taxon>
        <taxon>Metazoa</taxon>
        <taxon>Chordata</taxon>
        <taxon>Craniata</taxon>
        <taxon>Vertebrata</taxon>
        <taxon>Euteleostomi</taxon>
        <taxon>Actinopterygii</taxon>
        <taxon>Neopterygii</taxon>
        <taxon>Teleostei</taxon>
        <taxon>Neoteleostei</taxon>
        <taxon>Acanthomorphata</taxon>
        <taxon>Eupercaria</taxon>
        <taxon>Tetraodontiformes</taxon>
        <taxon>Molidae</taxon>
        <taxon>Mola</taxon>
    </lineage>
</organism>
<dbReference type="AlphaFoldDB" id="A0A3Q3X4F6"/>
<dbReference type="Ensembl" id="ENSMMOT00000026246.1">
    <property type="protein sequence ID" value="ENSMMOP00000025808.1"/>
    <property type="gene ID" value="ENSMMOG00000019570.1"/>
</dbReference>
<keyword evidence="1" id="KW-0433">Leucine-rich repeat</keyword>
<dbReference type="Pfam" id="PF13855">
    <property type="entry name" value="LRR_8"/>
    <property type="match status" value="2"/>
</dbReference>
<dbReference type="InterPro" id="IPR032675">
    <property type="entry name" value="LRR_dom_sf"/>
</dbReference>
<evidence type="ECO:0000256" key="3">
    <source>
        <dbReference type="ARBA" id="ARBA00022737"/>
    </source>
</evidence>
<keyword evidence="2" id="KW-0732">Signal</keyword>
<feature type="domain" description="LRRCT" evidence="6">
    <location>
        <begin position="195"/>
        <end position="248"/>
    </location>
</feature>
<keyword evidence="8" id="KW-1185">Reference proteome</keyword>
<name>A0A3Q3X4F6_MOLML</name>
<dbReference type="InterPro" id="IPR003591">
    <property type="entry name" value="Leu-rich_rpt_typical-subtyp"/>
</dbReference>
<evidence type="ECO:0000256" key="5">
    <source>
        <dbReference type="SAM" id="MobiDB-lite"/>
    </source>
</evidence>
<dbReference type="InterPro" id="IPR001611">
    <property type="entry name" value="Leu-rich_rpt"/>
</dbReference>
<reference evidence="7" key="1">
    <citation type="submission" date="2025-08" db="UniProtKB">
        <authorList>
            <consortium name="Ensembl"/>
        </authorList>
    </citation>
    <scope>IDENTIFICATION</scope>
</reference>
<dbReference type="InterPro" id="IPR050467">
    <property type="entry name" value="LRFN"/>
</dbReference>